<keyword evidence="3" id="KW-1185">Reference proteome</keyword>
<dbReference type="EMBL" id="CAJPWZ010003239">
    <property type="protein sequence ID" value="CAG2254330.1"/>
    <property type="molecule type" value="Genomic_DNA"/>
</dbReference>
<gene>
    <name evidence="2" type="ORF">MEDL_65807</name>
</gene>
<feature type="domain" description="VLIG-type G" evidence="1">
    <location>
        <begin position="483"/>
        <end position="630"/>
    </location>
</feature>
<sequence length="695" mass="78881">MCKLAIPVVVPSAINELTLTNSVLHYVVLDETTPNNLVRQTLAINCHCHIVSFVRFGRPSISKSKLINTLLSDSNHETFFNENCPLGTTPKTISQGIIEAAWFLPSRETKNFDKITMFLNLRGNSQTEQTQLQLLSRISSVMVILVDLDTLQDTNTQDTLHNLQTVVTGGVVLALDAYKYDSRTSKEICQKYSKQIPEQNMKTKLCPLAMNKQNVPVSEVKRILLAQLSAVLKKTDAEPLSTRIVAETDTDFKRNKDSDDLRKAREKATDVLKQIPKEVIDVKKLITPLQGEPWHIWSENSKIINRASKCTSPQERSSYQEEMKKQRQLQLKTVENMHEFMQMTIDTFEEFLNNDHCFGVVTEWMKLMLNDRSRTVTSNCLARYQSDCQTLELAKGVNKDISEAEEQVKKSKSNLNSAPFRFEHLMRECGQIFESVETCKSYEDGMSNATEMLSTKLPKIAAKLLLLEGLRSQRYDGTGELRHDNMLATFVIGLGDITIVNVKGENTSEVKDILQIAVHAFLRLKLVNKKLNLKQSCLFIHQNVSDAGAISKMLEERQIFVQSLDEMAKAAAEQEDVADIQTSLAGDPPMAPVNPGYCKRVGEVRNTILNNLASKRKTYLTITDTITRIKDIWNGILKDDFVYSFRNSLELKAYNEIERVYHAIVWELEKFQYEFVSTVTMGKLSQECIDNLTPP</sequence>
<dbReference type="InterPro" id="IPR030383">
    <property type="entry name" value="G_VLIG_dom"/>
</dbReference>
<dbReference type="Pfam" id="PF25496">
    <property type="entry name" value="URGCP"/>
    <property type="match status" value="1"/>
</dbReference>
<accession>A0A8S3V9U9</accession>
<evidence type="ECO:0000259" key="1">
    <source>
        <dbReference type="PROSITE" id="PS51717"/>
    </source>
</evidence>
<evidence type="ECO:0000313" key="3">
    <source>
        <dbReference type="Proteomes" id="UP000683360"/>
    </source>
</evidence>
<name>A0A8S3V9U9_MYTED</name>
<protein>
    <recommendedName>
        <fullName evidence="1">VLIG-type G domain-containing protein</fullName>
    </recommendedName>
</protein>
<comment type="caution">
    <text evidence="2">The sequence shown here is derived from an EMBL/GenBank/DDBJ whole genome shotgun (WGS) entry which is preliminary data.</text>
</comment>
<organism evidence="2 3">
    <name type="scientific">Mytilus edulis</name>
    <name type="common">Blue mussel</name>
    <dbReference type="NCBI Taxonomy" id="6550"/>
    <lineage>
        <taxon>Eukaryota</taxon>
        <taxon>Metazoa</taxon>
        <taxon>Spiralia</taxon>
        <taxon>Lophotrochozoa</taxon>
        <taxon>Mollusca</taxon>
        <taxon>Bivalvia</taxon>
        <taxon>Autobranchia</taxon>
        <taxon>Pteriomorphia</taxon>
        <taxon>Mytilida</taxon>
        <taxon>Mytiloidea</taxon>
        <taxon>Mytilidae</taxon>
        <taxon>Mytilinae</taxon>
        <taxon>Mytilus</taxon>
    </lineage>
</organism>
<dbReference type="GO" id="GO:0005525">
    <property type="term" value="F:GTP binding"/>
    <property type="evidence" value="ECO:0007669"/>
    <property type="project" value="InterPro"/>
</dbReference>
<reference evidence="2" key="1">
    <citation type="submission" date="2021-03" db="EMBL/GenBank/DDBJ databases">
        <authorList>
            <person name="Bekaert M."/>
        </authorList>
    </citation>
    <scope>NUCLEOTIDE SEQUENCE</scope>
</reference>
<dbReference type="Pfam" id="PF25683">
    <property type="entry name" value="URGCP_GTPase"/>
    <property type="match status" value="1"/>
</dbReference>
<dbReference type="PANTHER" id="PTHR14819">
    <property type="entry name" value="GTP-BINDING"/>
    <property type="match status" value="1"/>
</dbReference>
<dbReference type="PANTHER" id="PTHR14819:SF25">
    <property type="entry name" value="CHROMOSOME UNDETERMINED SCAFFOLD_52, WHOLE GENOME SHOTGUN SEQUENCE"/>
    <property type="match status" value="1"/>
</dbReference>
<proteinExistence type="predicted"/>
<evidence type="ECO:0000313" key="2">
    <source>
        <dbReference type="EMBL" id="CAG2254330.1"/>
    </source>
</evidence>
<dbReference type="Proteomes" id="UP000683360">
    <property type="component" value="Unassembled WGS sequence"/>
</dbReference>
<dbReference type="AlphaFoldDB" id="A0A8S3V9U9"/>
<dbReference type="PROSITE" id="PS51717">
    <property type="entry name" value="G_VLIG"/>
    <property type="match status" value="1"/>
</dbReference>
<dbReference type="InterPro" id="IPR052986">
    <property type="entry name" value="VLIG_GTPase"/>
</dbReference>
<dbReference type="OrthoDB" id="10070673at2759"/>
<dbReference type="InterPro" id="IPR057365">
    <property type="entry name" value="URGCP"/>
</dbReference>